<reference evidence="9 10" key="1">
    <citation type="submission" date="2014-08" db="EMBL/GenBank/DDBJ databases">
        <authorList>
            <person name="Hassan Y.I."/>
            <person name="Lepp D."/>
            <person name="Zhou T."/>
        </authorList>
    </citation>
    <scope>NUCLEOTIDE SEQUENCE [LARGE SCALE GENOMIC DNA]</scope>
    <source>
        <strain evidence="9 10">IFO13584</strain>
    </source>
</reference>
<evidence type="ECO:0000256" key="7">
    <source>
        <dbReference type="PROSITE-ProRule" id="PRU00533"/>
    </source>
</evidence>
<comment type="caution">
    <text evidence="9">The sequence shown here is derived from an EMBL/GenBank/DDBJ whole genome shotgun (WGS) entry which is preliminary data.</text>
</comment>
<dbReference type="InterPro" id="IPR001690">
    <property type="entry name" value="Autoind_synthase"/>
</dbReference>
<evidence type="ECO:0000256" key="8">
    <source>
        <dbReference type="RuleBase" id="RU361135"/>
    </source>
</evidence>
<keyword evidence="3 8" id="KW-0808">Transferase</keyword>
<organism evidence="9 10">
    <name type="scientific">Devosia riboflavina</name>
    <dbReference type="NCBI Taxonomy" id="46914"/>
    <lineage>
        <taxon>Bacteria</taxon>
        <taxon>Pseudomonadati</taxon>
        <taxon>Pseudomonadota</taxon>
        <taxon>Alphaproteobacteria</taxon>
        <taxon>Hyphomicrobiales</taxon>
        <taxon>Devosiaceae</taxon>
        <taxon>Devosia</taxon>
    </lineage>
</organism>
<evidence type="ECO:0000313" key="9">
    <source>
        <dbReference type="EMBL" id="KFL27562.1"/>
    </source>
</evidence>
<gene>
    <name evidence="9" type="ORF">JP75_25300</name>
</gene>
<dbReference type="AlphaFoldDB" id="A0A087LSF9"/>
<evidence type="ECO:0000313" key="10">
    <source>
        <dbReference type="Proteomes" id="UP000028981"/>
    </source>
</evidence>
<dbReference type="Gene3D" id="3.40.630.30">
    <property type="match status" value="1"/>
</dbReference>
<dbReference type="InterPro" id="IPR018311">
    <property type="entry name" value="Autoind_synth_CS"/>
</dbReference>
<protein>
    <recommendedName>
        <fullName evidence="1 8">Acyl-homoserine-lactone synthase</fullName>
        <ecNumber evidence="1 8">2.3.1.184</ecNumber>
    </recommendedName>
    <alternativeName>
        <fullName evidence="8">Autoinducer synthesis protein</fullName>
    </alternativeName>
</protein>
<keyword evidence="2 7" id="KW-0673">Quorum sensing</keyword>
<evidence type="ECO:0000256" key="1">
    <source>
        <dbReference type="ARBA" id="ARBA00012340"/>
    </source>
</evidence>
<comment type="catalytic activity">
    <reaction evidence="6 8">
        <text>a fatty acyl-[ACP] + S-adenosyl-L-methionine = an N-acyl-L-homoserine lactone + S-methyl-5'-thioadenosine + holo-[ACP] + H(+)</text>
        <dbReference type="Rhea" id="RHEA:10096"/>
        <dbReference type="Rhea" id="RHEA-COMP:9685"/>
        <dbReference type="Rhea" id="RHEA-COMP:14125"/>
        <dbReference type="ChEBI" id="CHEBI:15378"/>
        <dbReference type="ChEBI" id="CHEBI:17509"/>
        <dbReference type="ChEBI" id="CHEBI:55474"/>
        <dbReference type="ChEBI" id="CHEBI:59789"/>
        <dbReference type="ChEBI" id="CHEBI:64479"/>
        <dbReference type="ChEBI" id="CHEBI:138651"/>
        <dbReference type="EC" id="2.3.1.184"/>
    </reaction>
</comment>
<dbReference type="OrthoDB" id="6169313at2"/>
<dbReference type="Proteomes" id="UP000028981">
    <property type="component" value="Unassembled WGS sequence"/>
</dbReference>
<evidence type="ECO:0000256" key="3">
    <source>
        <dbReference type="ARBA" id="ARBA00022679"/>
    </source>
</evidence>
<name>A0A087LSF9_9HYPH</name>
<comment type="similarity">
    <text evidence="7 8">Belongs to the autoinducer synthase family.</text>
</comment>
<keyword evidence="4 8" id="KW-0949">S-adenosyl-L-methionine</keyword>
<dbReference type="EMBL" id="JQGC01000048">
    <property type="protein sequence ID" value="KFL27562.1"/>
    <property type="molecule type" value="Genomic_DNA"/>
</dbReference>
<dbReference type="GO" id="GO:0009372">
    <property type="term" value="P:quorum sensing"/>
    <property type="evidence" value="ECO:0007669"/>
    <property type="project" value="UniProtKB-UniRule"/>
</dbReference>
<proteinExistence type="inferred from homology"/>
<dbReference type="PANTHER" id="PTHR39322:SF1">
    <property type="entry name" value="ISOVALERYL-HOMOSERINE LACTONE SYNTHASE"/>
    <property type="match status" value="1"/>
</dbReference>
<evidence type="ECO:0000256" key="2">
    <source>
        <dbReference type="ARBA" id="ARBA00022654"/>
    </source>
</evidence>
<sequence>MEVIAIGPHDRSQNPLLVEQMHRLRARVFRERMGWDVAVVDGQESDQFDELNPTSILVVDRGVVIGHTRVLPAMGPTMLSEAFSFLTSSSAFAPHSRMLETSRFCVDTSTARLTPDGIHLATMTLIAGILEWAALGGYSEIVTVTDVRLERILRRVGLQLRRLGETSRIGNTIALAGIVAVDAQSIQRVRPRQYKSTFTKLNQAA</sequence>
<dbReference type="STRING" id="46914.JP75_25300"/>
<dbReference type="PANTHER" id="PTHR39322">
    <property type="entry name" value="ACYL-HOMOSERINE-LACTONE SYNTHASE"/>
    <property type="match status" value="1"/>
</dbReference>
<dbReference type="GO" id="GO:0007165">
    <property type="term" value="P:signal transduction"/>
    <property type="evidence" value="ECO:0007669"/>
    <property type="project" value="TreeGrafter"/>
</dbReference>
<evidence type="ECO:0000256" key="4">
    <source>
        <dbReference type="ARBA" id="ARBA00022691"/>
    </source>
</evidence>
<keyword evidence="5 7" id="KW-0071">Autoinducer synthesis</keyword>
<dbReference type="EC" id="2.3.1.184" evidence="1 8"/>
<evidence type="ECO:0000256" key="5">
    <source>
        <dbReference type="ARBA" id="ARBA00022929"/>
    </source>
</evidence>
<keyword evidence="10" id="KW-1185">Reference proteome</keyword>
<dbReference type="PRINTS" id="PR01549">
    <property type="entry name" value="AUTOINDCRSYN"/>
</dbReference>
<dbReference type="GO" id="GO:0061579">
    <property type="term" value="F:N-acyl homoserine lactone synthase activity"/>
    <property type="evidence" value="ECO:0007669"/>
    <property type="project" value="UniProtKB-UniRule"/>
</dbReference>
<dbReference type="PROSITE" id="PS00949">
    <property type="entry name" value="AUTOINDUCER_SYNTH_1"/>
    <property type="match status" value="1"/>
</dbReference>
<dbReference type="PROSITE" id="PS51187">
    <property type="entry name" value="AUTOINDUCER_SYNTH_2"/>
    <property type="match status" value="1"/>
</dbReference>
<dbReference type="RefSeq" id="WP_035087741.1">
    <property type="nucleotide sequence ID" value="NZ_JQGC01000048.1"/>
</dbReference>
<evidence type="ECO:0000256" key="6">
    <source>
        <dbReference type="ARBA" id="ARBA00048576"/>
    </source>
</evidence>
<dbReference type="SUPFAM" id="SSF55729">
    <property type="entry name" value="Acyl-CoA N-acyltransferases (Nat)"/>
    <property type="match status" value="1"/>
</dbReference>
<dbReference type="Pfam" id="PF00765">
    <property type="entry name" value="Autoind_synth"/>
    <property type="match status" value="1"/>
</dbReference>
<accession>A0A087LSF9</accession>
<dbReference type="InterPro" id="IPR016181">
    <property type="entry name" value="Acyl_CoA_acyltransferase"/>
</dbReference>